<accession>A0AAD9UDX8</accession>
<evidence type="ECO:0000256" key="1">
    <source>
        <dbReference type="SAM" id="MobiDB-lite"/>
    </source>
</evidence>
<reference evidence="2" key="1">
    <citation type="journal article" date="2023" name="Mol. Biol. Evol.">
        <title>Third-Generation Sequencing Reveals the Adaptive Role of the Epigenome in Three Deep-Sea Polychaetes.</title>
        <authorList>
            <person name="Perez M."/>
            <person name="Aroh O."/>
            <person name="Sun Y."/>
            <person name="Lan Y."/>
            <person name="Juniper S.K."/>
            <person name="Young C.R."/>
            <person name="Angers B."/>
            <person name="Qian P.Y."/>
        </authorList>
    </citation>
    <scope>NUCLEOTIDE SEQUENCE</scope>
    <source>
        <strain evidence="2">R07B-5</strain>
    </source>
</reference>
<organism evidence="2 3">
    <name type="scientific">Ridgeia piscesae</name>
    <name type="common">Tubeworm</name>
    <dbReference type="NCBI Taxonomy" id="27915"/>
    <lineage>
        <taxon>Eukaryota</taxon>
        <taxon>Metazoa</taxon>
        <taxon>Spiralia</taxon>
        <taxon>Lophotrochozoa</taxon>
        <taxon>Annelida</taxon>
        <taxon>Polychaeta</taxon>
        <taxon>Sedentaria</taxon>
        <taxon>Canalipalpata</taxon>
        <taxon>Sabellida</taxon>
        <taxon>Siboglinidae</taxon>
        <taxon>Ridgeia</taxon>
    </lineage>
</organism>
<protein>
    <submittedName>
        <fullName evidence="2">Uncharacterized protein</fullName>
    </submittedName>
</protein>
<evidence type="ECO:0000313" key="2">
    <source>
        <dbReference type="EMBL" id="KAK2185868.1"/>
    </source>
</evidence>
<comment type="caution">
    <text evidence="2">The sequence shown here is derived from an EMBL/GenBank/DDBJ whole genome shotgun (WGS) entry which is preliminary data.</text>
</comment>
<proteinExistence type="predicted"/>
<name>A0AAD9UDX8_RIDPI</name>
<feature type="region of interest" description="Disordered" evidence="1">
    <location>
        <begin position="216"/>
        <end position="236"/>
    </location>
</feature>
<sequence>MVKEQSDDKAASSVEYELDGVILVPAERGRYGDSSPASVVVVESDNSDEGELPCSNKTTGFEPMQGKQLMTRTCAWKAKPKSEVQLPTMHLWLDHRKQLMTRTCAWKAKPRVVQSIRKCLWKSGRNLQKAEKEDGCEQITDDEDVPGTDEVCSLRSSRKTFSLNSSPLLKSARESLELHNVLSEAAQMMPDTEGSMDPGSMDPDLLDRHPKSFSPSLCAERENSQYTSTGRASSTCKTKQKLSLKQHCSPYHADITEIVTGQ</sequence>
<dbReference type="Proteomes" id="UP001209878">
    <property type="component" value="Unassembled WGS sequence"/>
</dbReference>
<dbReference type="AlphaFoldDB" id="A0AAD9UDX8"/>
<evidence type="ECO:0000313" key="3">
    <source>
        <dbReference type="Proteomes" id="UP001209878"/>
    </source>
</evidence>
<feature type="compositionally biased region" description="Polar residues" evidence="1">
    <location>
        <begin position="224"/>
        <end position="236"/>
    </location>
</feature>
<keyword evidence="3" id="KW-1185">Reference proteome</keyword>
<gene>
    <name evidence="2" type="ORF">NP493_220g01038</name>
</gene>
<dbReference type="EMBL" id="JAODUO010000220">
    <property type="protein sequence ID" value="KAK2185868.1"/>
    <property type="molecule type" value="Genomic_DNA"/>
</dbReference>